<feature type="non-terminal residue" evidence="1">
    <location>
        <position position="58"/>
    </location>
</feature>
<reference evidence="2" key="1">
    <citation type="submission" date="2017-09" db="EMBL/GenBank/DDBJ databases">
        <title>Depth-based differentiation of microbial function through sediment-hosted aquifers and enrichment of novel symbionts in the deep terrestrial subsurface.</title>
        <authorList>
            <person name="Probst A.J."/>
            <person name="Ladd B."/>
            <person name="Jarett J.K."/>
            <person name="Geller-Mcgrath D.E."/>
            <person name="Sieber C.M.K."/>
            <person name="Emerson J.B."/>
            <person name="Anantharaman K."/>
            <person name="Thomas B.C."/>
            <person name="Malmstrom R."/>
            <person name="Stieglmeier M."/>
            <person name="Klingl A."/>
            <person name="Woyke T."/>
            <person name="Ryan C.M."/>
            <person name="Banfield J.F."/>
        </authorList>
    </citation>
    <scope>NUCLEOTIDE SEQUENCE [LARGE SCALE GENOMIC DNA]</scope>
</reference>
<dbReference type="SUPFAM" id="SSF52540">
    <property type="entry name" value="P-loop containing nucleoside triphosphate hydrolases"/>
    <property type="match status" value="1"/>
</dbReference>
<comment type="caution">
    <text evidence="1">The sequence shown here is derived from an EMBL/GenBank/DDBJ whole genome shotgun (WGS) entry which is preliminary data.</text>
</comment>
<accession>A0A2M6ZIR9</accession>
<protein>
    <recommendedName>
        <fullName evidence="3">Phosphate acetyltransferase</fullName>
    </recommendedName>
</protein>
<dbReference type="InterPro" id="IPR027417">
    <property type="entry name" value="P-loop_NTPase"/>
</dbReference>
<sequence>MDSIYIASSSPFAGKSLLSLLLCSKFKDEGRKVGYFKPVGLLPAKVGGTIVDEDALFI</sequence>
<name>A0A2M6ZIR9_9BACT</name>
<evidence type="ECO:0000313" key="1">
    <source>
        <dbReference type="EMBL" id="PIU52283.1"/>
    </source>
</evidence>
<proteinExistence type="predicted"/>
<dbReference type="EMBL" id="PEWN01000002">
    <property type="protein sequence ID" value="PIU52283.1"/>
    <property type="molecule type" value="Genomic_DNA"/>
</dbReference>
<evidence type="ECO:0000313" key="2">
    <source>
        <dbReference type="Proteomes" id="UP000229227"/>
    </source>
</evidence>
<dbReference type="AlphaFoldDB" id="A0A2M6ZIR9"/>
<organism evidence="1 2">
    <name type="scientific">Candidatus Desantisbacteria bacterium CG07_land_8_20_14_0_80_39_15</name>
    <dbReference type="NCBI Taxonomy" id="1974549"/>
    <lineage>
        <taxon>Bacteria</taxon>
        <taxon>Candidatus Desantisiibacteriota</taxon>
    </lineage>
</organism>
<dbReference type="Gene3D" id="3.40.50.300">
    <property type="entry name" value="P-loop containing nucleotide triphosphate hydrolases"/>
    <property type="match status" value="1"/>
</dbReference>
<evidence type="ECO:0008006" key="3">
    <source>
        <dbReference type="Google" id="ProtNLM"/>
    </source>
</evidence>
<gene>
    <name evidence="1" type="ORF">COS91_00240</name>
</gene>
<dbReference type="Proteomes" id="UP000229227">
    <property type="component" value="Unassembled WGS sequence"/>
</dbReference>